<proteinExistence type="predicted"/>
<dbReference type="AlphaFoldDB" id="A0A6S6T338"/>
<dbReference type="EMBL" id="CACVAQ010000225">
    <property type="protein sequence ID" value="CAA6815201.1"/>
    <property type="molecule type" value="Genomic_DNA"/>
</dbReference>
<gene>
    <name evidence="2" type="ORF">HELGO_WM41719</name>
</gene>
<evidence type="ECO:0000313" key="2">
    <source>
        <dbReference type="EMBL" id="CAA6815201.1"/>
    </source>
</evidence>
<feature type="chain" id="PRO_5027970078" evidence="1">
    <location>
        <begin position="23"/>
        <end position="350"/>
    </location>
</feature>
<keyword evidence="1" id="KW-0732">Signal</keyword>
<protein>
    <submittedName>
        <fullName evidence="2">Bacteroidetes-specific putative membrane protein</fullName>
    </submittedName>
</protein>
<sequence>MKKIYQLIVVFSLLATTGFAQQMPLLSEYMHSPALINPAMVGWEDLTAVTATYRHQWTGMKNNPITFALNFRHFDEQRNMAFGGGLTHDQTGPTSFTGLNIQYAYHLKFGSEKKKQDKRHRLSIGLSLSANQYRLDGSKLEYNDANDPLIIGNNEYKILPDAGLGLFYYNDLYYIGFSVPQMISMNVKFDSDNALSNLQRVAHFYINAGVKIDLRTKKDGLSKRSLKETSKHVLIPSIWFRYAPSSPMNINLHLRYVWHQMLGIGIGGSTDGTISFDINVHIKKRFRVGYAFSLPINGLANHLGTNHEIMLTYVFGSNGNGWTFESAEQQINLKKKAKKSAEENKKRGTL</sequence>
<dbReference type="Pfam" id="PF11751">
    <property type="entry name" value="PorP_SprF"/>
    <property type="match status" value="1"/>
</dbReference>
<dbReference type="InterPro" id="IPR019861">
    <property type="entry name" value="PorP/SprF_Bacteroidetes"/>
</dbReference>
<evidence type="ECO:0000256" key="1">
    <source>
        <dbReference type="SAM" id="SignalP"/>
    </source>
</evidence>
<organism evidence="2">
    <name type="scientific">uncultured Aureispira sp</name>
    <dbReference type="NCBI Taxonomy" id="1331704"/>
    <lineage>
        <taxon>Bacteria</taxon>
        <taxon>Pseudomonadati</taxon>
        <taxon>Bacteroidota</taxon>
        <taxon>Saprospiria</taxon>
        <taxon>Saprospirales</taxon>
        <taxon>Saprospiraceae</taxon>
        <taxon>Aureispira</taxon>
        <taxon>environmental samples</taxon>
    </lineage>
</organism>
<dbReference type="NCBIfam" id="TIGR03519">
    <property type="entry name" value="T9SS_PorP_fam"/>
    <property type="match status" value="1"/>
</dbReference>
<accession>A0A6S6T338</accession>
<reference evidence="2" key="1">
    <citation type="submission" date="2020-01" db="EMBL/GenBank/DDBJ databases">
        <authorList>
            <person name="Meier V. D."/>
            <person name="Meier V D."/>
        </authorList>
    </citation>
    <scope>NUCLEOTIDE SEQUENCE</scope>
    <source>
        <strain evidence="2">HLG_WM_MAG_10</strain>
    </source>
</reference>
<feature type="signal peptide" evidence="1">
    <location>
        <begin position="1"/>
        <end position="22"/>
    </location>
</feature>
<name>A0A6S6T338_9BACT</name>